<evidence type="ECO:0000313" key="3">
    <source>
        <dbReference type="Proteomes" id="UP000694232"/>
    </source>
</evidence>
<evidence type="ECO:0000256" key="1">
    <source>
        <dbReference type="ARBA" id="ARBA00023002"/>
    </source>
</evidence>
<dbReference type="KEGG" id="vos:KNV97_02980"/>
<dbReference type="InterPro" id="IPR002347">
    <property type="entry name" value="SDR_fam"/>
</dbReference>
<name>A0A975U9N4_9VIBR</name>
<dbReference type="PANTHER" id="PTHR43157:SF31">
    <property type="entry name" value="PHOSPHATIDYLINOSITOL-GLYCAN BIOSYNTHESIS CLASS F PROTEIN"/>
    <property type="match status" value="1"/>
</dbReference>
<dbReference type="Pfam" id="PF00106">
    <property type="entry name" value="adh_short"/>
    <property type="match status" value="1"/>
</dbReference>
<dbReference type="EMBL" id="CP076642">
    <property type="protein sequence ID" value="QXO16484.1"/>
    <property type="molecule type" value="Genomic_DNA"/>
</dbReference>
<keyword evidence="1" id="KW-0560">Oxidoreductase</keyword>
<organism evidence="2 3">
    <name type="scientific">Vibrio ostreae</name>
    <dbReference type="NCBI Taxonomy" id="2841925"/>
    <lineage>
        <taxon>Bacteria</taxon>
        <taxon>Pseudomonadati</taxon>
        <taxon>Pseudomonadota</taxon>
        <taxon>Gammaproteobacteria</taxon>
        <taxon>Vibrionales</taxon>
        <taxon>Vibrionaceae</taxon>
        <taxon>Vibrio</taxon>
    </lineage>
</organism>
<sequence>MSKLTGFTEANVPDQSGKCFIVTGANTGIGFEVARVLAARGARVIMACRSKEKATQAIAQIQQLSPTADLSFLPYDQSNIDSIREAASQLSKESRIDVLINNAGVMTPPLTHTKQGYELQFGVNHLGCFAFTSLLLPTLAKTKGSRVVVTSSIAHRHASIDWDDLNAERSYNRTQRYAASKLANALFLFELDRRLRASGSSITAVGCHPGLAATNLGRYMGPIQMLLPLVGLLLNNAAQGAWPTLQAATAPVLSGGYYGPIGFGGIRGVSGESSRTARATDEALARRLWDISVAMTGIDPGLPQCTPSFKSDRQ</sequence>
<proteinExistence type="predicted"/>
<accession>A0A975U9N4</accession>
<gene>
    <name evidence="2" type="ORF">KNV97_02980</name>
</gene>
<dbReference type="Proteomes" id="UP000694232">
    <property type="component" value="Chromosome 2"/>
</dbReference>
<evidence type="ECO:0000313" key="2">
    <source>
        <dbReference type="EMBL" id="QXO16484.1"/>
    </source>
</evidence>
<dbReference type="CDD" id="cd05327">
    <property type="entry name" value="retinol-DH_like_SDR_c_like"/>
    <property type="match status" value="1"/>
</dbReference>
<reference evidence="2" key="1">
    <citation type="submission" date="2021-06" db="EMBL/GenBank/DDBJ databases">
        <title>Vibrio nov. sp., novel gut bacterium isolated from Yellow Sea oyster.</title>
        <authorList>
            <person name="Muhammad N."/>
            <person name="Nguyen T.H."/>
            <person name="Lee Y.-J."/>
            <person name="Ko J."/>
            <person name="Kim S.-G."/>
        </authorList>
    </citation>
    <scope>NUCLEOTIDE SEQUENCE</scope>
    <source>
        <strain evidence="2">OG9-811</strain>
    </source>
</reference>
<dbReference type="AlphaFoldDB" id="A0A975U9N4"/>
<dbReference type="NCBIfam" id="NF004846">
    <property type="entry name" value="PRK06197.1"/>
    <property type="match status" value="1"/>
</dbReference>
<dbReference type="RefSeq" id="WP_218562089.1">
    <property type="nucleotide sequence ID" value="NZ_CP076642.1"/>
</dbReference>
<protein>
    <submittedName>
        <fullName evidence="2">SDR family NAD(P)-dependent oxidoreductase</fullName>
    </submittedName>
</protein>
<keyword evidence="3" id="KW-1185">Reference proteome</keyword>
<dbReference type="PANTHER" id="PTHR43157">
    <property type="entry name" value="PHOSPHATIDYLINOSITOL-GLYCAN BIOSYNTHESIS CLASS F PROTEIN-RELATED"/>
    <property type="match status" value="1"/>
</dbReference>
<dbReference type="GO" id="GO:0016491">
    <property type="term" value="F:oxidoreductase activity"/>
    <property type="evidence" value="ECO:0007669"/>
    <property type="project" value="UniProtKB-KW"/>
</dbReference>